<comment type="caution">
    <text evidence="1">The sequence shown here is derived from an EMBL/GenBank/DDBJ whole genome shotgun (WGS) entry which is preliminary data.</text>
</comment>
<evidence type="ECO:0000313" key="2">
    <source>
        <dbReference type="Proteomes" id="UP001234297"/>
    </source>
</evidence>
<keyword evidence="2" id="KW-1185">Reference proteome</keyword>
<protein>
    <submittedName>
        <fullName evidence="1">Uncharacterized protein</fullName>
    </submittedName>
</protein>
<dbReference type="EMBL" id="CM056810">
    <property type="protein sequence ID" value="KAJ8645693.1"/>
    <property type="molecule type" value="Genomic_DNA"/>
</dbReference>
<gene>
    <name evidence="1" type="ORF">MRB53_007441</name>
</gene>
<proteinExistence type="predicted"/>
<reference evidence="1 2" key="1">
    <citation type="journal article" date="2022" name="Hortic Res">
        <title>A haplotype resolved chromosomal level avocado genome allows analysis of novel avocado genes.</title>
        <authorList>
            <person name="Nath O."/>
            <person name="Fletcher S.J."/>
            <person name="Hayward A."/>
            <person name="Shaw L.M."/>
            <person name="Masouleh A.K."/>
            <person name="Furtado A."/>
            <person name="Henry R.J."/>
            <person name="Mitter N."/>
        </authorList>
    </citation>
    <scope>NUCLEOTIDE SEQUENCE [LARGE SCALE GENOMIC DNA]</scope>
    <source>
        <strain evidence="2">cv. Hass</strain>
    </source>
</reference>
<sequence length="96" mass="10873">MVATILNAKGYVQVHPNMPVDAFLEPIFTYDGEQYDITIMIFKVVNENNVLVDAPYNVITRTDLPRCYVGVDRATNYDPERGFGRYIYYGGPGGRC</sequence>
<dbReference type="Proteomes" id="UP001234297">
    <property type="component" value="Chromosome 2"/>
</dbReference>
<organism evidence="1 2">
    <name type="scientific">Persea americana</name>
    <name type="common">Avocado</name>
    <dbReference type="NCBI Taxonomy" id="3435"/>
    <lineage>
        <taxon>Eukaryota</taxon>
        <taxon>Viridiplantae</taxon>
        <taxon>Streptophyta</taxon>
        <taxon>Embryophyta</taxon>
        <taxon>Tracheophyta</taxon>
        <taxon>Spermatophyta</taxon>
        <taxon>Magnoliopsida</taxon>
        <taxon>Magnoliidae</taxon>
        <taxon>Laurales</taxon>
        <taxon>Lauraceae</taxon>
        <taxon>Persea</taxon>
    </lineage>
</organism>
<evidence type="ECO:0000313" key="1">
    <source>
        <dbReference type="EMBL" id="KAJ8645693.1"/>
    </source>
</evidence>
<name>A0ACC2MJJ7_PERAE</name>
<accession>A0ACC2MJJ7</accession>